<keyword evidence="3 5" id="KW-1133">Transmembrane helix</keyword>
<evidence type="ECO:0000313" key="8">
    <source>
        <dbReference type="Proteomes" id="UP000662821"/>
    </source>
</evidence>
<dbReference type="InterPro" id="IPR006694">
    <property type="entry name" value="Fatty_acid_hydroxylase"/>
</dbReference>
<name>A0AAJ4MV77_9BURK</name>
<accession>A0AAJ4MV77</accession>
<protein>
    <submittedName>
        <fullName evidence="7">Sterol desaturase family protein</fullName>
    </submittedName>
</protein>
<evidence type="ECO:0000256" key="5">
    <source>
        <dbReference type="SAM" id="Phobius"/>
    </source>
</evidence>
<dbReference type="PANTHER" id="PTHR11863">
    <property type="entry name" value="STEROL DESATURASE"/>
    <property type="match status" value="1"/>
</dbReference>
<feature type="transmembrane region" description="Helical" evidence="5">
    <location>
        <begin position="55"/>
        <end position="78"/>
    </location>
</feature>
<sequence>MSLLHTLQTHLPGIAIDVLRLILWLVLLAVIFVPLERFFGERHAGRARTELFSDLGFYFISSLLPAALLAAPLALIAVAGQRLLPDAIPAALSALPLWGKILLGLLIGEVGTYWGHRLSHEIPWLWRYHAVHHSTEQLYFLANTRTHPVDMVVTRLFGLTPLYLLGLAGPSAAGSAAPVLLLLIGTVWGFFIHANLRWRFGPLEWLVATPAFHHWHHSKFEHINRNYASTLPVLDRLFGTYHLPRAWPAACGIEAAMPQTLAGQLAAPFRRTGKPEVQAAE</sequence>
<dbReference type="InterPro" id="IPR050307">
    <property type="entry name" value="Sterol_Desaturase_Related"/>
</dbReference>
<comment type="subcellular location">
    <subcellularLocation>
        <location evidence="1">Membrane</location>
    </subcellularLocation>
</comment>
<dbReference type="Proteomes" id="UP000662821">
    <property type="component" value="Chromosome"/>
</dbReference>
<organism evidence="7 8">
    <name type="scientific">Janthinobacterium lividum</name>
    <dbReference type="NCBI Taxonomy" id="29581"/>
    <lineage>
        <taxon>Bacteria</taxon>
        <taxon>Pseudomonadati</taxon>
        <taxon>Pseudomonadota</taxon>
        <taxon>Betaproteobacteria</taxon>
        <taxon>Burkholderiales</taxon>
        <taxon>Oxalobacteraceae</taxon>
        <taxon>Janthinobacterium</taxon>
    </lineage>
</organism>
<proteinExistence type="predicted"/>
<keyword evidence="2 5" id="KW-0812">Transmembrane</keyword>
<feature type="domain" description="Fatty acid hydroxylase" evidence="6">
    <location>
        <begin position="102"/>
        <end position="240"/>
    </location>
</feature>
<feature type="transmembrane region" description="Helical" evidence="5">
    <location>
        <begin position="12"/>
        <end position="35"/>
    </location>
</feature>
<evidence type="ECO:0000259" key="6">
    <source>
        <dbReference type="Pfam" id="PF04116"/>
    </source>
</evidence>
<dbReference type="Pfam" id="PF04116">
    <property type="entry name" value="FA_hydroxylase"/>
    <property type="match status" value="1"/>
</dbReference>
<evidence type="ECO:0000313" key="7">
    <source>
        <dbReference type="EMBL" id="QSX97824.1"/>
    </source>
</evidence>
<dbReference type="GO" id="GO:0008610">
    <property type="term" value="P:lipid biosynthetic process"/>
    <property type="evidence" value="ECO:0007669"/>
    <property type="project" value="InterPro"/>
</dbReference>
<dbReference type="GO" id="GO:0016020">
    <property type="term" value="C:membrane"/>
    <property type="evidence" value="ECO:0007669"/>
    <property type="project" value="UniProtKB-SubCell"/>
</dbReference>
<reference evidence="7 8" key="1">
    <citation type="submission" date="2021-03" db="EMBL/GenBank/DDBJ databases">
        <title>Draft genome sequence of Janthinobacterium sp. strain PLB02 isolated from infected primmorphs (Lubomirskia baicalensis).</title>
        <authorList>
            <person name="Chernogor L.I."/>
            <person name="Belikov S.I."/>
            <person name="Petrushin I.S."/>
        </authorList>
    </citation>
    <scope>NUCLEOTIDE SEQUENCE [LARGE SCALE GENOMIC DNA]</scope>
    <source>
        <strain evidence="7 8">PLB02</strain>
    </source>
</reference>
<dbReference type="GO" id="GO:0016491">
    <property type="term" value="F:oxidoreductase activity"/>
    <property type="evidence" value="ECO:0007669"/>
    <property type="project" value="InterPro"/>
</dbReference>
<dbReference type="GO" id="GO:0005506">
    <property type="term" value="F:iron ion binding"/>
    <property type="evidence" value="ECO:0007669"/>
    <property type="project" value="InterPro"/>
</dbReference>
<dbReference type="EMBL" id="CP071520">
    <property type="protein sequence ID" value="QSX97824.1"/>
    <property type="molecule type" value="Genomic_DNA"/>
</dbReference>
<feature type="transmembrane region" description="Helical" evidence="5">
    <location>
        <begin position="162"/>
        <end position="191"/>
    </location>
</feature>
<evidence type="ECO:0000256" key="2">
    <source>
        <dbReference type="ARBA" id="ARBA00022692"/>
    </source>
</evidence>
<keyword evidence="4 5" id="KW-0472">Membrane</keyword>
<evidence type="ECO:0000256" key="1">
    <source>
        <dbReference type="ARBA" id="ARBA00004370"/>
    </source>
</evidence>
<evidence type="ECO:0000256" key="3">
    <source>
        <dbReference type="ARBA" id="ARBA00022989"/>
    </source>
</evidence>
<feature type="transmembrane region" description="Helical" evidence="5">
    <location>
        <begin position="90"/>
        <end position="114"/>
    </location>
</feature>
<evidence type="ECO:0000256" key="4">
    <source>
        <dbReference type="ARBA" id="ARBA00023136"/>
    </source>
</evidence>
<dbReference type="RefSeq" id="WP_151093179.1">
    <property type="nucleotide sequence ID" value="NZ_CP071520.1"/>
</dbReference>
<gene>
    <name evidence="7" type="ORF">J3P46_07865</name>
</gene>
<dbReference type="AlphaFoldDB" id="A0AAJ4MV77"/>